<dbReference type="KEGG" id="nsr:NS506_07622"/>
<dbReference type="InterPro" id="IPR038732">
    <property type="entry name" value="HpyO/CreE_NAD-binding"/>
</dbReference>
<evidence type="ECO:0000256" key="1">
    <source>
        <dbReference type="ARBA" id="ARBA00023239"/>
    </source>
</evidence>
<dbReference type="PANTHER" id="PTHR43172">
    <property type="entry name" value="ADENYLOSUCCINATE LYASE"/>
    <property type="match status" value="1"/>
</dbReference>
<dbReference type="Gene3D" id="1.10.40.30">
    <property type="entry name" value="Fumarase/aspartase (C-terminal domain)"/>
    <property type="match status" value="1"/>
</dbReference>
<dbReference type="SMART" id="SM00998">
    <property type="entry name" value="ADSL_C"/>
    <property type="match status" value="1"/>
</dbReference>
<dbReference type="Pfam" id="PF00206">
    <property type="entry name" value="Lyase_1"/>
    <property type="match status" value="1"/>
</dbReference>
<evidence type="ECO:0000313" key="4">
    <source>
        <dbReference type="EMBL" id="APB01642.1"/>
    </source>
</evidence>
<dbReference type="InterPro" id="IPR008948">
    <property type="entry name" value="L-Aspartase-like"/>
</dbReference>
<proteinExistence type="inferred from homology"/>
<feature type="domain" description="Adenylosuccinate lyase C-terminal" evidence="3">
    <location>
        <begin position="1039"/>
        <end position="1118"/>
    </location>
</feature>
<name>A0ABC8B5D0_9NOCA</name>
<evidence type="ECO:0000256" key="2">
    <source>
        <dbReference type="ARBA" id="ARBA00034772"/>
    </source>
</evidence>
<comment type="similarity">
    <text evidence="2">Belongs to the class-II fumarase/aspartase family.</text>
</comment>
<gene>
    <name evidence="4" type="primary">glmE</name>
    <name evidence="4" type="ORF">NS506_07622</name>
</gene>
<evidence type="ECO:0000313" key="5">
    <source>
        <dbReference type="Proteomes" id="UP000180166"/>
    </source>
</evidence>
<dbReference type="Pfam" id="PF13454">
    <property type="entry name" value="NAD_binding_9"/>
    <property type="match status" value="1"/>
</dbReference>
<dbReference type="GO" id="GO:0016829">
    <property type="term" value="F:lyase activity"/>
    <property type="evidence" value="ECO:0007669"/>
    <property type="project" value="UniProtKB-KW"/>
</dbReference>
<dbReference type="SUPFAM" id="SSF48557">
    <property type="entry name" value="L-aspartase-like"/>
    <property type="match status" value="1"/>
</dbReference>
<sequence length="1123" mass="122348">MLDNVLRIAIVGVGPRGLNVFERVCANARQLGFSAGVEVTVIDSKRVGTGAVWRTDQSAHLLMNTVAEQVTIFTDDTVEMAGPVERGPSLYEWSNFLAKIGNFAGLPNGAFREALRIAPESYPPRAFYGHYLRWAFERTRDRYAEWVRVREIVATVLDIRDGPGGFQELELSTGERLRGLHAVVLTQGHLADSPPATPGSLAEAANRLGLTYIPPGNAADVDLDRIPEREPVIIRGLGLTFFDYLALLTAGRGGRFKESDGGVEYIASGREPLIITGCRRGVPHHARGEHQKGVDGRYEPLLLNADRIARLRQRARKYGDVSFRRDVWPHIAREVESVYYTRLIADRVSPHRLASFRDRYLIAPTPEDTEELLNRFGIPPAARWDWQALSDPTGGRCFTDPDDFHAWLLAYLDADVHQARLGNVHGPVKSALDVLRDLRNEVRLVVDHGGIAGSSYRDDLDRWYTPMNAFLSIGPPAHRISELAALIRAGVVRVAGPGMRVRADTRHECFVADSPLVGDSVATARSLIDAWMPAPDLHRTADPLLRNLLRREEVRGYVIASPDGSRYRTGGLAIAPGSHHPVDALGRIHERRYAFGVPTEAVRWVTAAGPRPGVNSVTLADGDAIAREILTAHRYEAPAPKHIGVQRYSEIPDECERHDMTVECGLLAPVWVGTPVESLLGDDAWIEAMLEVELALARAEARLGIVPEAVTAHLAEAVREHEFDTREIAQASRGAANPVVTVVERLHDAVADVDPVSANYVHYGSTSQDILDSATMVIAARVLAVIIADLDTIVAALAELARRHRTTPIAGRTLAMHAVPTTFGAKVAIWMQGLLDARERLARVRETLPVQLGGAAGTLASYIECARCAYSELSQAPAGEIVERLTREFADELSLTVSATPWHTVRTPIADLASALALTSGTLGKLAVDVISQSRNETAELLEPAAQGRGESSAMPQKRNPVLSTMIRAAALQVPALASTLFGALLAEDERPAGAWHAEWQPLRECLLLVGGAAHTAVELATGLMADADRMTENLSLTEGQIVSERLSIRLAPLLGKPIAKKTLQAASFEAQTTTRALVEVLAESPDIALHLTKPELAELLRPENYLGAAPDLVDRVLRRLGD</sequence>
<accession>A0ABC8B5D0</accession>
<dbReference type="Gene3D" id="1.20.200.10">
    <property type="entry name" value="Fumarase/aspartase (Central domain)"/>
    <property type="match status" value="1"/>
</dbReference>
<dbReference type="Proteomes" id="UP000180166">
    <property type="component" value="Chromosome"/>
</dbReference>
<protein>
    <submittedName>
        <fullName evidence="4">Methylaspartate mutase</fullName>
        <ecNumber evidence="4">5.4.99.1</ecNumber>
    </submittedName>
</protein>
<dbReference type="PRINTS" id="PR00149">
    <property type="entry name" value="FUMRATELYASE"/>
</dbReference>
<dbReference type="AlphaFoldDB" id="A0ABC8B5D0"/>
<dbReference type="InterPro" id="IPR019468">
    <property type="entry name" value="AdenyloSucc_lyase_C"/>
</dbReference>
<keyword evidence="4" id="KW-0413">Isomerase</keyword>
<dbReference type="InterPro" id="IPR022761">
    <property type="entry name" value="Fumarate_lyase_N"/>
</dbReference>
<evidence type="ECO:0000259" key="3">
    <source>
        <dbReference type="SMART" id="SM00998"/>
    </source>
</evidence>
<dbReference type="EMBL" id="CP017839">
    <property type="protein sequence ID" value="APB01642.1"/>
    <property type="molecule type" value="Genomic_DNA"/>
</dbReference>
<dbReference type="RefSeq" id="WP_071811601.1">
    <property type="nucleotide sequence ID" value="NZ_CP017839.1"/>
</dbReference>
<dbReference type="InterPro" id="IPR000362">
    <property type="entry name" value="Fumarate_lyase_fam"/>
</dbReference>
<keyword evidence="1" id="KW-0456">Lyase</keyword>
<dbReference type="Pfam" id="PF10397">
    <property type="entry name" value="ADSL_C"/>
    <property type="match status" value="1"/>
</dbReference>
<reference evidence="4 5" key="1">
    <citation type="submission" date="2016-10" db="EMBL/GenBank/DDBJ databases">
        <title>Genome sequence of Nocardia seriolae strain EM150506, isolated from Anguila japonica.</title>
        <authorList>
            <person name="Han H.-J."/>
        </authorList>
    </citation>
    <scope>NUCLEOTIDE SEQUENCE [LARGE SCALE GENOMIC DNA]</scope>
    <source>
        <strain evidence="4 5">EM150506</strain>
    </source>
</reference>
<dbReference type="GO" id="GO:0050097">
    <property type="term" value="F:methylaspartate mutase activity"/>
    <property type="evidence" value="ECO:0007669"/>
    <property type="project" value="UniProtKB-EC"/>
</dbReference>
<dbReference type="EC" id="5.4.99.1" evidence="4"/>
<organism evidence="4 5">
    <name type="scientific">Nocardia seriolae</name>
    <dbReference type="NCBI Taxonomy" id="37332"/>
    <lineage>
        <taxon>Bacteria</taxon>
        <taxon>Bacillati</taxon>
        <taxon>Actinomycetota</taxon>
        <taxon>Actinomycetes</taxon>
        <taxon>Mycobacteriales</taxon>
        <taxon>Nocardiaceae</taxon>
        <taxon>Nocardia</taxon>
    </lineage>
</organism>
<dbReference type="CDD" id="cd01597">
    <property type="entry name" value="pCLME"/>
    <property type="match status" value="1"/>
</dbReference>
<dbReference type="PANTHER" id="PTHR43172:SF2">
    <property type="entry name" value="ADENYLOSUCCINATE LYASE C-TERMINAL DOMAIN-CONTAINING PROTEIN"/>
    <property type="match status" value="1"/>
</dbReference>